<evidence type="ECO:0000259" key="1">
    <source>
        <dbReference type="Pfam" id="PF16778"/>
    </source>
</evidence>
<dbReference type="Gene3D" id="6.10.140.1310">
    <property type="match status" value="1"/>
</dbReference>
<proteinExistence type="predicted"/>
<name>A0A6J7WVA7_9CAUD</name>
<gene>
    <name evidence="2" type="ORF">UFOVP242_136</name>
</gene>
<accession>A0A6J7WVA7</accession>
<reference evidence="2" key="1">
    <citation type="submission" date="2020-05" db="EMBL/GenBank/DDBJ databases">
        <authorList>
            <person name="Chiriac C."/>
            <person name="Salcher M."/>
            <person name="Ghai R."/>
            <person name="Kavagutti S V."/>
        </authorList>
    </citation>
    <scope>NUCLEOTIDE SEQUENCE</scope>
</reference>
<sequence length="90" mass="10530">MWLRNPDLADLGWFETDIPDPNFEEIPELSAEDIAKNKAKSLLAESDWSMMPDVPITKGKKIEWMDYRRALREIKLQSGFPNDIKWPNKP</sequence>
<organism evidence="2">
    <name type="scientific">uncultured Caudovirales phage</name>
    <dbReference type="NCBI Taxonomy" id="2100421"/>
    <lineage>
        <taxon>Viruses</taxon>
        <taxon>Duplodnaviria</taxon>
        <taxon>Heunggongvirae</taxon>
        <taxon>Uroviricota</taxon>
        <taxon>Caudoviricetes</taxon>
        <taxon>Peduoviridae</taxon>
        <taxon>Maltschvirus</taxon>
        <taxon>Maltschvirus maltsch</taxon>
    </lineage>
</organism>
<dbReference type="InterPro" id="IPR031893">
    <property type="entry name" value="Phage_tail_APC"/>
</dbReference>
<protein>
    <submittedName>
        <fullName evidence="2">Phage tail assembly chaperone protein</fullName>
    </submittedName>
</protein>
<dbReference type="Pfam" id="PF16778">
    <property type="entry name" value="Phage_tail_APC"/>
    <property type="match status" value="1"/>
</dbReference>
<feature type="domain" description="Phage tail assembly chaperone-like" evidence="1">
    <location>
        <begin position="41"/>
        <end position="90"/>
    </location>
</feature>
<dbReference type="EMBL" id="LR798294">
    <property type="protein sequence ID" value="CAB5221911.1"/>
    <property type="molecule type" value="Genomic_DNA"/>
</dbReference>
<evidence type="ECO:0000313" key="2">
    <source>
        <dbReference type="EMBL" id="CAB5221911.1"/>
    </source>
</evidence>